<dbReference type="PANTHER" id="PTHR24276:SF98">
    <property type="entry name" value="FI18310P1-RELATED"/>
    <property type="match status" value="1"/>
</dbReference>
<sequence>MQKIVLVVGLVTSFTALAQGSTNTERMASARIVGGQVATKSDWPFITYVDIGSGFCGGSLIGDRYVLTAAHCVKEKSPNDLKVYVGPKTTLERLFATPELVRSYYIHKDYNATTFANDIAIIELENTVNTPKVALATEVEVSALNTATSTLTAAGWGTTSFGGASSDSLLQVALPYVDRGTCQNIGGNYSTVGSYSICSGQIGKDTCQGDSGGPLVLKDGTEIKQVGIVSWGYGCAKANAYGVYSNVGYFKTNGWIEQNTSGVSHSPDILLQAKSGEHSRTLEVKNLIDPNTPNDTTFSVTSVQVPSGVTLIANNCTANLRNGDACTVDINIDASTVYANSDKAIVRIMTDHQTSSELPISIVYSYEDRNAQTLNNGGKGGGSTTLGMMLLALFGFALRARERNKA</sequence>
<comment type="subcellular location">
    <subcellularLocation>
        <location evidence="1">Secreted</location>
    </subcellularLocation>
</comment>
<keyword evidence="3" id="KW-0964">Secreted</keyword>
<dbReference type="PROSITE" id="PS00135">
    <property type="entry name" value="TRYPSIN_SER"/>
    <property type="match status" value="1"/>
</dbReference>
<dbReference type="InterPro" id="IPR009003">
    <property type="entry name" value="Peptidase_S1_PA"/>
</dbReference>
<dbReference type="InterPro" id="IPR018114">
    <property type="entry name" value="TRYPSIN_HIS"/>
</dbReference>
<evidence type="ECO:0000313" key="11">
    <source>
        <dbReference type="Proteomes" id="UP000565719"/>
    </source>
</evidence>
<dbReference type="InterPro" id="IPR050430">
    <property type="entry name" value="Peptidase_S1"/>
</dbReference>
<evidence type="ECO:0000256" key="8">
    <source>
        <dbReference type="SAM" id="SignalP"/>
    </source>
</evidence>
<organism evidence="10 11">
    <name type="scientific">Vibrio pectenicida</name>
    <dbReference type="NCBI Taxonomy" id="62763"/>
    <lineage>
        <taxon>Bacteria</taxon>
        <taxon>Pseudomonadati</taxon>
        <taxon>Pseudomonadota</taxon>
        <taxon>Gammaproteobacteria</taxon>
        <taxon>Vibrionales</taxon>
        <taxon>Vibrionaceae</taxon>
        <taxon>Vibrio</taxon>
    </lineage>
</organism>
<dbReference type="InterPro" id="IPR033116">
    <property type="entry name" value="TRYPSIN_SER"/>
</dbReference>
<evidence type="ECO:0000256" key="5">
    <source>
        <dbReference type="ARBA" id="ARBA00023157"/>
    </source>
</evidence>
<dbReference type="Gene3D" id="2.40.10.10">
    <property type="entry name" value="Trypsin-like serine proteases"/>
    <property type="match status" value="1"/>
</dbReference>
<feature type="chain" id="PRO_5031234810" evidence="8">
    <location>
        <begin position="19"/>
        <end position="406"/>
    </location>
</feature>
<keyword evidence="5" id="KW-1015">Disulfide bond</keyword>
<evidence type="ECO:0000256" key="1">
    <source>
        <dbReference type="ARBA" id="ARBA00004613"/>
    </source>
</evidence>
<dbReference type="PRINTS" id="PR00722">
    <property type="entry name" value="CHYMOTRYPSIN"/>
</dbReference>
<protein>
    <submittedName>
        <fullName evidence="10">Serine protease</fullName>
    </submittedName>
</protein>
<dbReference type="CDD" id="cd00190">
    <property type="entry name" value="Tryp_SPc"/>
    <property type="match status" value="1"/>
</dbReference>
<dbReference type="Pfam" id="PF00089">
    <property type="entry name" value="Trypsin"/>
    <property type="match status" value="1"/>
</dbReference>
<reference evidence="10 11" key="1">
    <citation type="submission" date="2019-09" db="EMBL/GenBank/DDBJ databases">
        <title>Draft genome sequencing and comparative genomics of hatchery-associated Vibrios.</title>
        <authorList>
            <person name="Kehlet-Delgado H."/>
            <person name="Mueller R.S."/>
        </authorList>
    </citation>
    <scope>NUCLEOTIDE SEQUENCE [LARGE SCALE GENOMIC DNA]</scope>
    <source>
        <strain evidence="10 11">99-46-Y</strain>
    </source>
</reference>
<dbReference type="FunFam" id="2.40.10.10:FF:000068">
    <property type="entry name" value="transmembrane protease serine 2"/>
    <property type="match status" value="1"/>
</dbReference>
<dbReference type="GO" id="GO:0005576">
    <property type="term" value="C:extracellular region"/>
    <property type="evidence" value="ECO:0007669"/>
    <property type="project" value="UniProtKB-SubCell"/>
</dbReference>
<dbReference type="Proteomes" id="UP000565719">
    <property type="component" value="Unassembled WGS sequence"/>
</dbReference>
<gene>
    <name evidence="10" type="ORF">F0225_16860</name>
</gene>
<evidence type="ECO:0000313" key="10">
    <source>
        <dbReference type="EMBL" id="NOH72991.1"/>
    </source>
</evidence>
<keyword evidence="4 8" id="KW-0732">Signal</keyword>
<keyword evidence="7" id="KW-0720">Serine protease</keyword>
<dbReference type="InterPro" id="IPR043504">
    <property type="entry name" value="Peptidase_S1_PA_chymotrypsin"/>
</dbReference>
<evidence type="ECO:0000256" key="2">
    <source>
        <dbReference type="ARBA" id="ARBA00007664"/>
    </source>
</evidence>
<evidence type="ECO:0000256" key="6">
    <source>
        <dbReference type="ARBA" id="ARBA00023180"/>
    </source>
</evidence>
<evidence type="ECO:0000259" key="9">
    <source>
        <dbReference type="PROSITE" id="PS50240"/>
    </source>
</evidence>
<dbReference type="PANTHER" id="PTHR24276">
    <property type="entry name" value="POLYSERASE-RELATED"/>
    <property type="match status" value="1"/>
</dbReference>
<feature type="domain" description="Peptidase S1" evidence="9">
    <location>
        <begin position="32"/>
        <end position="261"/>
    </location>
</feature>
<proteinExistence type="inferred from homology"/>
<accession>A0A7Y4A1Z2</accession>
<feature type="signal peptide" evidence="8">
    <location>
        <begin position="1"/>
        <end position="18"/>
    </location>
</feature>
<dbReference type="PROSITE" id="PS00134">
    <property type="entry name" value="TRYPSIN_HIS"/>
    <property type="match status" value="1"/>
</dbReference>
<dbReference type="SMART" id="SM00020">
    <property type="entry name" value="Tryp_SPc"/>
    <property type="match status" value="1"/>
</dbReference>
<evidence type="ECO:0000256" key="3">
    <source>
        <dbReference type="ARBA" id="ARBA00022525"/>
    </source>
</evidence>
<keyword evidence="7" id="KW-0378">Hydrolase</keyword>
<evidence type="ECO:0000256" key="4">
    <source>
        <dbReference type="ARBA" id="ARBA00022729"/>
    </source>
</evidence>
<dbReference type="RefSeq" id="WP_171362035.1">
    <property type="nucleotide sequence ID" value="NZ_VTXC01000059.1"/>
</dbReference>
<dbReference type="AlphaFoldDB" id="A0A7Y4A1Z2"/>
<dbReference type="PROSITE" id="PS50240">
    <property type="entry name" value="TRYPSIN_DOM"/>
    <property type="match status" value="1"/>
</dbReference>
<dbReference type="EMBL" id="VTXC01000059">
    <property type="protein sequence ID" value="NOH72991.1"/>
    <property type="molecule type" value="Genomic_DNA"/>
</dbReference>
<dbReference type="SUPFAM" id="SSF50494">
    <property type="entry name" value="Trypsin-like serine proteases"/>
    <property type="match status" value="1"/>
</dbReference>
<evidence type="ECO:0000256" key="7">
    <source>
        <dbReference type="RuleBase" id="RU363034"/>
    </source>
</evidence>
<dbReference type="InterPro" id="IPR001254">
    <property type="entry name" value="Trypsin_dom"/>
</dbReference>
<name>A0A7Y4A1Z2_9VIBR</name>
<keyword evidence="6" id="KW-0325">Glycoprotein</keyword>
<dbReference type="GO" id="GO:0006508">
    <property type="term" value="P:proteolysis"/>
    <property type="evidence" value="ECO:0007669"/>
    <property type="project" value="UniProtKB-KW"/>
</dbReference>
<dbReference type="GO" id="GO:0004252">
    <property type="term" value="F:serine-type endopeptidase activity"/>
    <property type="evidence" value="ECO:0007669"/>
    <property type="project" value="InterPro"/>
</dbReference>
<keyword evidence="7 10" id="KW-0645">Protease</keyword>
<dbReference type="FunFam" id="2.40.10.10:FF:000054">
    <property type="entry name" value="Complement C1r subcomponent"/>
    <property type="match status" value="1"/>
</dbReference>
<dbReference type="InterPro" id="IPR001314">
    <property type="entry name" value="Peptidase_S1A"/>
</dbReference>
<comment type="caution">
    <text evidence="10">The sequence shown here is derived from an EMBL/GenBank/DDBJ whole genome shotgun (WGS) entry which is preliminary data.</text>
</comment>
<comment type="similarity">
    <text evidence="2">Belongs to the peptidase S1 family.</text>
</comment>